<dbReference type="InterPro" id="IPR000086">
    <property type="entry name" value="NUDIX_hydrolase_dom"/>
</dbReference>
<keyword evidence="4" id="KW-1185">Reference proteome</keyword>
<organism evidence="3 4">
    <name type="scientific">Cellulophaga baltica</name>
    <dbReference type="NCBI Taxonomy" id="76594"/>
    <lineage>
        <taxon>Bacteria</taxon>
        <taxon>Pseudomonadati</taxon>
        <taxon>Bacteroidota</taxon>
        <taxon>Flavobacteriia</taxon>
        <taxon>Flavobacteriales</taxon>
        <taxon>Flavobacteriaceae</taxon>
        <taxon>Cellulophaga</taxon>
    </lineage>
</organism>
<dbReference type="Proteomes" id="UP000182114">
    <property type="component" value="Unassembled WGS sequence"/>
</dbReference>
<dbReference type="AlphaFoldDB" id="A0A1G7E9V2"/>
<dbReference type="CDD" id="cd04690">
    <property type="entry name" value="NUDIX_Hydrolase"/>
    <property type="match status" value="1"/>
</dbReference>
<feature type="transmembrane region" description="Helical" evidence="1">
    <location>
        <begin position="20"/>
        <end position="43"/>
    </location>
</feature>
<evidence type="ECO:0000313" key="3">
    <source>
        <dbReference type="EMBL" id="SDE60448.1"/>
    </source>
</evidence>
<accession>A0A1G7E9V2</accession>
<sequence length="271" mass="30923">MILKKENFKPDKKIKPFIGIILFLVSIILSIITLPLGFVYGIFQNLYRKGFKGVGEYCLKVAISIDQLGNVAMQHLINALWITPLGYKFGNRDETISSALGRNKQLGTLTGFGKLIDTILDKLDPDHSLNSIDYYIEPTEQIIDKIAWIHLKDKKILSTRSIGRSTYYIPGGKKELNETDHAALLREIKEELEVDLLVKTLNFLGVFEAQADSHKPGTLVRMTCYFAEYTGELKAASEIEEIIWLNYKDKELVSEVDKIIFDYLHHQELLQ</sequence>
<reference evidence="4" key="1">
    <citation type="submission" date="2016-10" db="EMBL/GenBank/DDBJ databases">
        <authorList>
            <person name="Varghese N."/>
            <person name="Submissions S."/>
        </authorList>
    </citation>
    <scope>NUCLEOTIDE SEQUENCE [LARGE SCALE GENOMIC DNA]</scope>
    <source>
        <strain evidence="4">DSM 24729</strain>
    </source>
</reference>
<dbReference type="EMBL" id="FNBD01000002">
    <property type="protein sequence ID" value="SDE60448.1"/>
    <property type="molecule type" value="Genomic_DNA"/>
</dbReference>
<name>A0A1G7E9V2_9FLAO</name>
<feature type="domain" description="Nudix hydrolase" evidence="2">
    <location>
        <begin position="125"/>
        <end position="269"/>
    </location>
</feature>
<evidence type="ECO:0000313" key="4">
    <source>
        <dbReference type="Proteomes" id="UP000182114"/>
    </source>
</evidence>
<dbReference type="Pfam" id="PF00293">
    <property type="entry name" value="NUDIX"/>
    <property type="match status" value="1"/>
</dbReference>
<evidence type="ECO:0000256" key="1">
    <source>
        <dbReference type="SAM" id="Phobius"/>
    </source>
</evidence>
<dbReference type="Gene3D" id="3.90.79.10">
    <property type="entry name" value="Nucleoside Triphosphate Pyrophosphohydrolase"/>
    <property type="match status" value="1"/>
</dbReference>
<gene>
    <name evidence="3" type="ORF">SAMN04487992_102189</name>
</gene>
<dbReference type="eggNOG" id="COG0494">
    <property type="taxonomic scope" value="Bacteria"/>
</dbReference>
<dbReference type="SUPFAM" id="SSF55811">
    <property type="entry name" value="Nudix"/>
    <property type="match status" value="1"/>
</dbReference>
<keyword evidence="1" id="KW-0472">Membrane</keyword>
<keyword evidence="1" id="KW-1133">Transmembrane helix</keyword>
<evidence type="ECO:0000259" key="2">
    <source>
        <dbReference type="PROSITE" id="PS51462"/>
    </source>
</evidence>
<protein>
    <submittedName>
        <fullName evidence="3">ADP-ribose pyrophosphatase YjhB, NUDIX family</fullName>
    </submittedName>
</protein>
<dbReference type="RefSeq" id="WP_367888683.1">
    <property type="nucleotide sequence ID" value="NZ_FNBD01000002.1"/>
</dbReference>
<dbReference type="InterPro" id="IPR015797">
    <property type="entry name" value="NUDIX_hydrolase-like_dom_sf"/>
</dbReference>
<dbReference type="PROSITE" id="PS51462">
    <property type="entry name" value="NUDIX"/>
    <property type="match status" value="1"/>
</dbReference>
<proteinExistence type="predicted"/>
<keyword evidence="1" id="KW-0812">Transmembrane</keyword>